<keyword evidence="1 2" id="KW-0413">Isomerase</keyword>
<comment type="caution">
    <text evidence="5">The sequence shown here is derived from an EMBL/GenBank/DDBJ whole genome shotgun (WGS) entry which is preliminary data.</text>
</comment>
<feature type="domain" description="Xylose isomerase-like TIM barrel" evidence="4">
    <location>
        <begin position="21"/>
        <end position="255"/>
    </location>
</feature>
<dbReference type="InterPro" id="IPR050417">
    <property type="entry name" value="Sugar_Epim/Isomerase"/>
</dbReference>
<dbReference type="PANTHER" id="PTHR43489:SF13">
    <property type="entry name" value="HYDROXYPYRUVATE ISOMERASE"/>
    <property type="match status" value="1"/>
</dbReference>
<gene>
    <name evidence="5" type="ORF">VW23_002340</name>
</gene>
<feature type="active site" description="Proton donor/acceptor" evidence="3">
    <location>
        <position position="143"/>
    </location>
</feature>
<accession>A0A1E5XKS6</accession>
<dbReference type="RefSeq" id="WP_069911527.1">
    <property type="nucleotide sequence ID" value="NZ_LAJE02000312.1"/>
</dbReference>
<name>A0A1E5XKS6_9HYPH</name>
<dbReference type="GO" id="GO:0008903">
    <property type="term" value="F:hydroxypyruvate isomerase activity"/>
    <property type="evidence" value="ECO:0007669"/>
    <property type="project" value="TreeGrafter"/>
</dbReference>
<dbReference type="OrthoDB" id="9786584at2"/>
<dbReference type="Gene3D" id="3.20.20.150">
    <property type="entry name" value="Divalent-metal-dependent TIM barrel enzymes"/>
    <property type="match status" value="1"/>
</dbReference>
<proteinExistence type="inferred from homology"/>
<reference evidence="5 6" key="1">
    <citation type="journal article" date="2015" name="Genome Announc.">
        <title>Genome Assemblies of Three Soil-Associated Devosia species: D. insulae, D. limi, and D. soli.</title>
        <authorList>
            <person name="Hassan Y.I."/>
            <person name="Lepp D."/>
            <person name="Zhou T."/>
        </authorList>
    </citation>
    <scope>NUCLEOTIDE SEQUENCE [LARGE SCALE GENOMIC DNA]</scope>
    <source>
        <strain evidence="5 6">DS-56</strain>
    </source>
</reference>
<dbReference type="AlphaFoldDB" id="A0A1E5XKS6"/>
<dbReference type="InterPro" id="IPR017643">
    <property type="entry name" value="Hydroxypyruvate_isomerase"/>
</dbReference>
<keyword evidence="6" id="KW-1185">Reference proteome</keyword>
<dbReference type="InterPro" id="IPR026040">
    <property type="entry name" value="HyI-like"/>
</dbReference>
<dbReference type="InterPro" id="IPR053398">
    <property type="entry name" value="HPT_OtnI_isomerases"/>
</dbReference>
<dbReference type="Proteomes" id="UP000095463">
    <property type="component" value="Unassembled WGS sequence"/>
</dbReference>
<sequence>MLKFSANLSFLYPELPFLERFAAAAADGFRAVEYAVPYVAEAEDLAALNARHGLEQALFNLPAGDWDGGERGIACHPDRVDEFRAGVDVALRYARVLGCRKVNCVAGIAPQGIAPDVLEATLVANLDYAAPRFAAAGVKLLVEPINPRDIPGFYLTTARHAERVLDAVGSDNLQIQYDLYHQQVTAGDLVPTYERLRHRIGHIQIADTPGRHEPGTGEINYGFVLGELDRLGYDGWVGCEYRPLAGTSAGLDWMAPYR</sequence>
<evidence type="ECO:0000256" key="3">
    <source>
        <dbReference type="PIRSR" id="PIRSR006241-50"/>
    </source>
</evidence>
<dbReference type="NCBIfam" id="NF043033">
    <property type="entry name" value="OxoTetrIsom"/>
    <property type="match status" value="1"/>
</dbReference>
<comment type="similarity">
    <text evidence="2">Belongs to the hyi family.</text>
</comment>
<evidence type="ECO:0000256" key="2">
    <source>
        <dbReference type="PIRNR" id="PIRNR006241"/>
    </source>
</evidence>
<dbReference type="PANTHER" id="PTHR43489">
    <property type="entry name" value="ISOMERASE"/>
    <property type="match status" value="1"/>
</dbReference>
<dbReference type="FunFam" id="3.20.20.150:FF:000007">
    <property type="entry name" value="Hydroxypyruvate isomerase"/>
    <property type="match status" value="1"/>
</dbReference>
<dbReference type="Pfam" id="PF01261">
    <property type="entry name" value="AP_endonuc_2"/>
    <property type="match status" value="1"/>
</dbReference>
<feature type="active site" description="Proton donor/acceptor" evidence="3">
    <location>
        <position position="240"/>
    </location>
</feature>
<dbReference type="InterPro" id="IPR013022">
    <property type="entry name" value="Xyl_isomerase-like_TIM-brl"/>
</dbReference>
<dbReference type="NCBIfam" id="TIGR03234">
    <property type="entry name" value="OH-pyruv-isom"/>
    <property type="match status" value="1"/>
</dbReference>
<protein>
    <submittedName>
        <fullName evidence="5">Hydroxypyruvate isomerase</fullName>
    </submittedName>
</protein>
<evidence type="ECO:0000313" key="5">
    <source>
        <dbReference type="EMBL" id="OEO29197.1"/>
    </source>
</evidence>
<evidence type="ECO:0000313" key="6">
    <source>
        <dbReference type="Proteomes" id="UP000095463"/>
    </source>
</evidence>
<dbReference type="GO" id="GO:0046487">
    <property type="term" value="P:glyoxylate metabolic process"/>
    <property type="evidence" value="ECO:0007669"/>
    <property type="project" value="TreeGrafter"/>
</dbReference>
<dbReference type="InterPro" id="IPR036237">
    <property type="entry name" value="Xyl_isomerase-like_sf"/>
</dbReference>
<evidence type="ECO:0000256" key="1">
    <source>
        <dbReference type="ARBA" id="ARBA00023235"/>
    </source>
</evidence>
<dbReference type="EMBL" id="LAJE02000312">
    <property type="protein sequence ID" value="OEO29197.1"/>
    <property type="molecule type" value="Genomic_DNA"/>
</dbReference>
<organism evidence="5 6">
    <name type="scientific">Devosia insulae DS-56</name>
    <dbReference type="NCBI Taxonomy" id="1116389"/>
    <lineage>
        <taxon>Bacteria</taxon>
        <taxon>Pseudomonadati</taxon>
        <taxon>Pseudomonadota</taxon>
        <taxon>Alphaproteobacteria</taxon>
        <taxon>Hyphomicrobiales</taxon>
        <taxon>Devosiaceae</taxon>
        <taxon>Devosia</taxon>
    </lineage>
</organism>
<dbReference type="SUPFAM" id="SSF51658">
    <property type="entry name" value="Xylose isomerase-like"/>
    <property type="match status" value="1"/>
</dbReference>
<dbReference type="PIRSF" id="PIRSF006241">
    <property type="entry name" value="HyI"/>
    <property type="match status" value="1"/>
</dbReference>
<evidence type="ECO:0000259" key="4">
    <source>
        <dbReference type="Pfam" id="PF01261"/>
    </source>
</evidence>